<accession>A0A1Y5PFL9</accession>
<proteinExistence type="predicted"/>
<evidence type="ECO:0008006" key="4">
    <source>
        <dbReference type="Google" id="ProtNLM"/>
    </source>
</evidence>
<evidence type="ECO:0000256" key="1">
    <source>
        <dbReference type="SAM" id="MobiDB-lite"/>
    </source>
</evidence>
<evidence type="ECO:0000313" key="2">
    <source>
        <dbReference type="EMBL" id="SBS76250.1"/>
    </source>
</evidence>
<name>A0A1Y5PFL9_9MYCO</name>
<sequence>MANSGRSVDRAGIARDLEMARVQFHRLLGEADHYDAWAKPTRGTRWTNEQLLFHMVFGYMVVQRLLVLVRAFGRLPDPISAVYAKILNSATIWFHDINYHGSCAAARVYNRQRMAAKMDRVIASLQGKLGRESDDAFSRGMHFPTRWDPFFKDYMTLEDVYRYPGRHFDFHNRQLTLGPPTPSTPPPSESSDT</sequence>
<gene>
    <name evidence="2" type="ORF">MHPYR_300005</name>
    <name evidence="3" type="ORF">MHPYR_320075</name>
</gene>
<reference evidence="2" key="1">
    <citation type="submission" date="2016-03" db="EMBL/GenBank/DDBJ databases">
        <authorList>
            <person name="Ploux O."/>
        </authorList>
    </citation>
    <scope>NUCLEOTIDE SEQUENCE</scope>
    <source>
        <strain evidence="2">UC10</strain>
    </source>
</reference>
<evidence type="ECO:0000313" key="3">
    <source>
        <dbReference type="EMBL" id="SBS76497.1"/>
    </source>
</evidence>
<protein>
    <recommendedName>
        <fullName evidence="4">DinB-like domain-containing protein</fullName>
    </recommendedName>
</protein>
<dbReference type="EMBL" id="FLQS01000026">
    <property type="protein sequence ID" value="SBS76497.1"/>
    <property type="molecule type" value="Genomic_DNA"/>
</dbReference>
<feature type="region of interest" description="Disordered" evidence="1">
    <location>
        <begin position="174"/>
        <end position="193"/>
    </location>
</feature>
<dbReference type="AlphaFoldDB" id="A0A1Y5PFL9"/>
<dbReference type="EMBL" id="FLQS01000024">
    <property type="protein sequence ID" value="SBS76250.1"/>
    <property type="molecule type" value="Genomic_DNA"/>
</dbReference>
<feature type="compositionally biased region" description="Pro residues" evidence="1">
    <location>
        <begin position="179"/>
        <end position="193"/>
    </location>
</feature>
<organism evidence="2">
    <name type="scientific">uncultured Mycobacterium sp</name>
    <dbReference type="NCBI Taxonomy" id="171292"/>
    <lineage>
        <taxon>Bacteria</taxon>
        <taxon>Bacillati</taxon>
        <taxon>Actinomycetota</taxon>
        <taxon>Actinomycetes</taxon>
        <taxon>Mycobacteriales</taxon>
        <taxon>Mycobacteriaceae</taxon>
        <taxon>Mycobacterium</taxon>
        <taxon>environmental samples</taxon>
    </lineage>
</organism>